<dbReference type="OrthoDB" id="25753at2"/>
<keyword evidence="2" id="KW-1133">Transmembrane helix</keyword>
<evidence type="ECO:0000313" key="4">
    <source>
        <dbReference type="EMBL" id="RKQ15096.1"/>
    </source>
</evidence>
<dbReference type="Gene3D" id="3.40.30.10">
    <property type="entry name" value="Glutaredoxin"/>
    <property type="match status" value="1"/>
</dbReference>
<name>A0A494YY78_9BACL</name>
<feature type="domain" description="Thioredoxin" evidence="3">
    <location>
        <begin position="44"/>
        <end position="183"/>
    </location>
</feature>
<dbReference type="PANTHER" id="PTHR42852:SF17">
    <property type="entry name" value="THIOREDOXIN-LIKE PROTEIN HI_1115"/>
    <property type="match status" value="1"/>
</dbReference>
<evidence type="ECO:0000256" key="1">
    <source>
        <dbReference type="ARBA" id="ARBA00023157"/>
    </source>
</evidence>
<keyword evidence="2" id="KW-0472">Membrane</keyword>
<dbReference type="Pfam" id="PF00578">
    <property type="entry name" value="AhpC-TSA"/>
    <property type="match status" value="1"/>
</dbReference>
<sequence>MATNDETRGSTMKKWVIPLLLLTAIVYLILEFMDTSQKAESIEKARTMQATDFSLPTLNGEERTLSSEKGKVVIINFWASWCKPCKIEAPHLQAFYDKHQEEVEILGVNLTKKDSKADVQQFVDHFGITFSILLDQTGDVSTMYGAFTIPTTIILNRNGEIVHEIAGPLDTDYLEKLIQPIIES</sequence>
<dbReference type="InterPro" id="IPR013766">
    <property type="entry name" value="Thioredoxin_domain"/>
</dbReference>
<dbReference type="GO" id="GO:0016209">
    <property type="term" value="F:antioxidant activity"/>
    <property type="evidence" value="ECO:0007669"/>
    <property type="project" value="InterPro"/>
</dbReference>
<keyword evidence="2" id="KW-0812">Transmembrane</keyword>
<comment type="caution">
    <text evidence="4">The sequence shown here is derived from an EMBL/GenBank/DDBJ whole genome shotgun (WGS) entry which is preliminary data.</text>
</comment>
<dbReference type="CDD" id="cd02966">
    <property type="entry name" value="TlpA_like_family"/>
    <property type="match status" value="1"/>
</dbReference>
<dbReference type="InterPro" id="IPR036249">
    <property type="entry name" value="Thioredoxin-like_sf"/>
</dbReference>
<dbReference type="SUPFAM" id="SSF52833">
    <property type="entry name" value="Thioredoxin-like"/>
    <property type="match status" value="1"/>
</dbReference>
<dbReference type="Proteomes" id="UP000272238">
    <property type="component" value="Unassembled WGS sequence"/>
</dbReference>
<organism evidence="4 5">
    <name type="scientific">Ureibacillus endophyticus</name>
    <dbReference type="NCBI Taxonomy" id="1978490"/>
    <lineage>
        <taxon>Bacteria</taxon>
        <taxon>Bacillati</taxon>
        <taxon>Bacillota</taxon>
        <taxon>Bacilli</taxon>
        <taxon>Bacillales</taxon>
        <taxon>Caryophanaceae</taxon>
        <taxon>Ureibacillus</taxon>
    </lineage>
</organism>
<proteinExistence type="predicted"/>
<keyword evidence="1" id="KW-1015">Disulfide bond</keyword>
<dbReference type="GO" id="GO:0016491">
    <property type="term" value="F:oxidoreductase activity"/>
    <property type="evidence" value="ECO:0007669"/>
    <property type="project" value="InterPro"/>
</dbReference>
<gene>
    <name evidence="4" type="ORF">D8M03_12765</name>
</gene>
<reference evidence="4 5" key="1">
    <citation type="journal article" date="2016" name="Antonie Van Leeuwenhoek">
        <title>Lysinibacillus endophyticus sp. nov., an indole-3-acetic acid producing endophytic bacterium isolated from corn root (Zea mays cv. Xinken-5).</title>
        <authorList>
            <person name="Yu J."/>
            <person name="Guan X."/>
            <person name="Liu C."/>
            <person name="Xiang W."/>
            <person name="Yu Z."/>
            <person name="Liu X."/>
            <person name="Wang G."/>
        </authorList>
    </citation>
    <scope>NUCLEOTIDE SEQUENCE [LARGE SCALE GENOMIC DNA]</scope>
    <source>
        <strain evidence="4 5">DSM 100506</strain>
    </source>
</reference>
<accession>A0A494YY78</accession>
<feature type="transmembrane region" description="Helical" evidence="2">
    <location>
        <begin position="15"/>
        <end position="33"/>
    </location>
</feature>
<dbReference type="PROSITE" id="PS51352">
    <property type="entry name" value="THIOREDOXIN_2"/>
    <property type="match status" value="1"/>
</dbReference>
<dbReference type="InterPro" id="IPR000866">
    <property type="entry name" value="AhpC/TSA"/>
</dbReference>
<dbReference type="PANTHER" id="PTHR42852">
    <property type="entry name" value="THIOL:DISULFIDE INTERCHANGE PROTEIN DSBE"/>
    <property type="match status" value="1"/>
</dbReference>
<evidence type="ECO:0000313" key="5">
    <source>
        <dbReference type="Proteomes" id="UP000272238"/>
    </source>
</evidence>
<evidence type="ECO:0000256" key="2">
    <source>
        <dbReference type="SAM" id="Phobius"/>
    </source>
</evidence>
<evidence type="ECO:0000259" key="3">
    <source>
        <dbReference type="PROSITE" id="PS51352"/>
    </source>
</evidence>
<keyword evidence="5" id="KW-1185">Reference proteome</keyword>
<dbReference type="AlphaFoldDB" id="A0A494YY78"/>
<protein>
    <submittedName>
        <fullName evidence="4">TlpA family protein disulfide reductase</fullName>
    </submittedName>
</protein>
<dbReference type="InterPro" id="IPR050553">
    <property type="entry name" value="Thioredoxin_ResA/DsbE_sf"/>
</dbReference>
<dbReference type="EMBL" id="RBZN01000035">
    <property type="protein sequence ID" value="RKQ15096.1"/>
    <property type="molecule type" value="Genomic_DNA"/>
</dbReference>